<reference evidence="8" key="1">
    <citation type="submission" date="2013-08" db="EMBL/GenBank/DDBJ databases">
        <authorList>
            <person name="Mendez C."/>
            <person name="Richter M."/>
            <person name="Ferrer M."/>
            <person name="Sanchez J."/>
        </authorList>
    </citation>
    <scope>NUCLEOTIDE SEQUENCE</scope>
</reference>
<proteinExistence type="inferred from homology"/>
<dbReference type="InterPro" id="IPR001872">
    <property type="entry name" value="Peptidase_A8"/>
</dbReference>
<keyword evidence="3 7" id="KW-0812">Transmembrane</keyword>
<gene>
    <name evidence="8" type="ORF">B1B_18382</name>
</gene>
<dbReference type="EMBL" id="AUZY01012305">
    <property type="protein sequence ID" value="EQD30469.1"/>
    <property type="molecule type" value="Genomic_DNA"/>
</dbReference>
<sequence length="139" mass="15356">MALDQWSKGRIEHILPPGGRIRILPFFALTRVYNRGAAFSFMNGAGAWRNDLFLVLASLVSVVMVNWILILPNRPRTLPVALSLILGGAAGNALDRILHGHVIDFLLFHVHGWSYPAFNVADSAITIGAVLFVWSLVKR</sequence>
<dbReference type="GO" id="GO:0006508">
    <property type="term" value="P:proteolysis"/>
    <property type="evidence" value="ECO:0007669"/>
    <property type="project" value="UniProtKB-KW"/>
</dbReference>
<protein>
    <submittedName>
        <fullName evidence="8">Signal peptidase II</fullName>
        <ecNumber evidence="8">3.4.23.36</ecNumber>
    </submittedName>
</protein>
<evidence type="ECO:0000256" key="5">
    <source>
        <dbReference type="ARBA" id="ARBA00022989"/>
    </source>
</evidence>
<accession>T0ZP26</accession>
<keyword evidence="5 7" id="KW-1133">Transmembrane helix</keyword>
<dbReference type="EC" id="3.4.23.36" evidence="8"/>
<dbReference type="GO" id="GO:0004190">
    <property type="term" value="F:aspartic-type endopeptidase activity"/>
    <property type="evidence" value="ECO:0007669"/>
    <property type="project" value="UniProtKB-EC"/>
</dbReference>
<feature type="transmembrane region" description="Helical" evidence="7">
    <location>
        <begin position="78"/>
        <end position="98"/>
    </location>
</feature>
<evidence type="ECO:0000256" key="1">
    <source>
        <dbReference type="ARBA" id="ARBA00022475"/>
    </source>
</evidence>
<evidence type="ECO:0000256" key="6">
    <source>
        <dbReference type="ARBA" id="ARBA00023136"/>
    </source>
</evidence>
<keyword evidence="6 7" id="KW-0472">Membrane</keyword>
<dbReference type="AlphaFoldDB" id="T0ZP26"/>
<keyword evidence="4 8" id="KW-0378">Hydrolase</keyword>
<dbReference type="PRINTS" id="PR00781">
    <property type="entry name" value="LIPOSIGPTASE"/>
</dbReference>
<dbReference type="GO" id="GO:0016020">
    <property type="term" value="C:membrane"/>
    <property type="evidence" value="ECO:0007669"/>
    <property type="project" value="InterPro"/>
</dbReference>
<dbReference type="NCBIfam" id="TIGR00077">
    <property type="entry name" value="lspA"/>
    <property type="match status" value="1"/>
</dbReference>
<dbReference type="HAMAP" id="MF_00161">
    <property type="entry name" value="LspA"/>
    <property type="match status" value="1"/>
</dbReference>
<evidence type="ECO:0000256" key="2">
    <source>
        <dbReference type="ARBA" id="ARBA00022670"/>
    </source>
</evidence>
<evidence type="ECO:0000256" key="7">
    <source>
        <dbReference type="SAM" id="Phobius"/>
    </source>
</evidence>
<comment type="caution">
    <text evidence="8">The sequence shown here is derived from an EMBL/GenBank/DDBJ whole genome shotgun (WGS) entry which is preliminary data.</text>
</comment>
<feature type="transmembrane region" description="Helical" evidence="7">
    <location>
        <begin position="52"/>
        <end position="71"/>
    </location>
</feature>
<evidence type="ECO:0000313" key="8">
    <source>
        <dbReference type="EMBL" id="EQD30469.1"/>
    </source>
</evidence>
<dbReference type="PANTHER" id="PTHR33695">
    <property type="entry name" value="LIPOPROTEIN SIGNAL PEPTIDASE"/>
    <property type="match status" value="1"/>
</dbReference>
<keyword evidence="2" id="KW-0645">Protease</keyword>
<evidence type="ECO:0000256" key="3">
    <source>
        <dbReference type="ARBA" id="ARBA00022692"/>
    </source>
</evidence>
<reference evidence="8" key="2">
    <citation type="journal article" date="2014" name="ISME J.">
        <title>Microbial stratification in low pH oxic and suboxic macroscopic growths along an acid mine drainage.</title>
        <authorList>
            <person name="Mendez-Garcia C."/>
            <person name="Mesa V."/>
            <person name="Sprenger R.R."/>
            <person name="Richter M."/>
            <person name="Diez M.S."/>
            <person name="Solano J."/>
            <person name="Bargiela R."/>
            <person name="Golyshina O.V."/>
            <person name="Manteca A."/>
            <person name="Ramos J.L."/>
            <person name="Gallego J.R."/>
            <person name="Llorente I."/>
            <person name="Martins Dos Santos V.A."/>
            <person name="Jensen O.N."/>
            <person name="Pelaez A.I."/>
            <person name="Sanchez J."/>
            <person name="Ferrer M."/>
        </authorList>
    </citation>
    <scope>NUCLEOTIDE SEQUENCE</scope>
</reference>
<organism evidence="8">
    <name type="scientific">mine drainage metagenome</name>
    <dbReference type="NCBI Taxonomy" id="410659"/>
    <lineage>
        <taxon>unclassified sequences</taxon>
        <taxon>metagenomes</taxon>
        <taxon>ecological metagenomes</taxon>
    </lineage>
</organism>
<name>T0ZP26_9ZZZZ</name>
<evidence type="ECO:0000256" key="4">
    <source>
        <dbReference type="ARBA" id="ARBA00022801"/>
    </source>
</evidence>
<feature type="transmembrane region" description="Helical" evidence="7">
    <location>
        <begin position="118"/>
        <end position="137"/>
    </location>
</feature>
<dbReference type="Pfam" id="PF01252">
    <property type="entry name" value="Peptidase_A8"/>
    <property type="match status" value="1"/>
</dbReference>
<keyword evidence="1" id="KW-1003">Cell membrane</keyword>
<dbReference type="PANTHER" id="PTHR33695:SF1">
    <property type="entry name" value="LIPOPROTEIN SIGNAL PEPTIDASE"/>
    <property type="match status" value="1"/>
</dbReference>